<proteinExistence type="inferred from homology"/>
<reference evidence="9" key="1">
    <citation type="journal article" date="2014" name="Int. J. Syst. Evol. Microbiol.">
        <title>Complete genome sequence of Corynebacterium casei LMG S-19264T (=DSM 44701T), isolated from a smear-ripened cheese.</title>
        <authorList>
            <consortium name="US DOE Joint Genome Institute (JGI-PGF)"/>
            <person name="Walter F."/>
            <person name="Albersmeier A."/>
            <person name="Kalinowski J."/>
            <person name="Ruckert C."/>
        </authorList>
    </citation>
    <scope>NUCLEOTIDE SEQUENCE</scope>
    <source>
        <strain evidence="9">CGMCC 4.7430</strain>
    </source>
</reference>
<dbReference type="InterPro" id="IPR001962">
    <property type="entry name" value="Asn_synthase"/>
</dbReference>
<comment type="caution">
    <text evidence="9">The sequence shown here is derived from an EMBL/GenBank/DDBJ whole genome shotgun (WGS) entry which is preliminary data.</text>
</comment>
<evidence type="ECO:0000256" key="4">
    <source>
        <dbReference type="ARBA" id="ARBA00022888"/>
    </source>
</evidence>
<dbReference type="InterPro" id="IPR051786">
    <property type="entry name" value="ASN_synthetase/amidase"/>
</dbReference>
<evidence type="ECO:0000256" key="5">
    <source>
        <dbReference type="ARBA" id="ARBA00048741"/>
    </source>
</evidence>
<dbReference type="EMBL" id="BMNK01000003">
    <property type="protein sequence ID" value="GGP05062.1"/>
    <property type="molecule type" value="Genomic_DNA"/>
</dbReference>
<dbReference type="Gene3D" id="3.40.50.620">
    <property type="entry name" value="HUPs"/>
    <property type="match status" value="1"/>
</dbReference>
<keyword evidence="4" id="KW-0028">Amino-acid biosynthesis</keyword>
<comment type="catalytic activity">
    <reaction evidence="5">
        <text>L-aspartate + L-glutamine + ATP + H2O = L-asparagine + L-glutamate + AMP + diphosphate + H(+)</text>
        <dbReference type="Rhea" id="RHEA:12228"/>
        <dbReference type="ChEBI" id="CHEBI:15377"/>
        <dbReference type="ChEBI" id="CHEBI:15378"/>
        <dbReference type="ChEBI" id="CHEBI:29985"/>
        <dbReference type="ChEBI" id="CHEBI:29991"/>
        <dbReference type="ChEBI" id="CHEBI:30616"/>
        <dbReference type="ChEBI" id="CHEBI:33019"/>
        <dbReference type="ChEBI" id="CHEBI:58048"/>
        <dbReference type="ChEBI" id="CHEBI:58359"/>
        <dbReference type="ChEBI" id="CHEBI:456215"/>
        <dbReference type="EC" id="6.3.5.4"/>
    </reaction>
</comment>
<dbReference type="RefSeq" id="WP_189138510.1">
    <property type="nucleotide sequence ID" value="NZ_BMNK01000003.1"/>
</dbReference>
<evidence type="ECO:0000256" key="6">
    <source>
        <dbReference type="PIRSR" id="PIRSR001589-3"/>
    </source>
</evidence>
<keyword evidence="4" id="KW-0061">Asparagine biosynthesis</keyword>
<evidence type="ECO:0000256" key="2">
    <source>
        <dbReference type="ARBA" id="ARBA00005752"/>
    </source>
</evidence>
<evidence type="ECO:0000313" key="9">
    <source>
        <dbReference type="EMBL" id="GGP05062.1"/>
    </source>
</evidence>
<dbReference type="GO" id="GO:0004066">
    <property type="term" value="F:asparagine synthase (glutamine-hydrolyzing) activity"/>
    <property type="evidence" value="ECO:0007669"/>
    <property type="project" value="UniProtKB-EC"/>
</dbReference>
<gene>
    <name evidence="9" type="ORF">GCM10012278_22970</name>
</gene>
<sequence length="553" mass="62036">MTLLVRTIRLPERDDLPDESPAHWSCVVDDVEIRADDRCSVHETAAGVCVLDGWLCGGEGAAGLYASYQNGGIEAAVSRDGHFTAVVLDRVRHELHLLNDTGGFGHAYLWTSGHQFGYSTDLRRLAWNGISLSHEGMALYLAFQYVPAPYTIFEDIRRPQPGTVITRRHGRLSERHVDHRPPSADDLIGESEEPEPLPTEPFFEVLTTALRERTADVERLGMTLSGGIDTSTNAVLLTRRLGRRPVAYTASFAEAGYDESDYAALVADHLGLEHIVIPVRPSDLHVLPRLVRDFETPNADQAAFATHLLATAAAERCDLMVTGEGGDEVLGFPMSPSDDIHWASLPGDSTALARLYLNRIRLADETLHQRFSKSLDVPADLPVRVLAGIYEEHRARSGLDRLLFGQWRTWLTEGVYMKDTRVFGGAGMDTALPFADPRVLRFVASLQARARYDALDGKELLRSGIRGHLPPSILTRAKHKFWIPFEEWFRGPLRDQLHDSLLSRQIISDTFEHDIVRKLVEEHDDNVSDHSRVLWSLIFLYFWLDNLPSMRSQ</sequence>
<dbReference type="SUPFAM" id="SSF52402">
    <property type="entry name" value="Adenine nucleotide alpha hydrolases-like"/>
    <property type="match status" value="1"/>
</dbReference>
<dbReference type="EC" id="6.3.5.4" evidence="3"/>
<feature type="domain" description="Asparagine synthetase" evidence="8">
    <location>
        <begin position="204"/>
        <end position="544"/>
    </location>
</feature>
<dbReference type="PANTHER" id="PTHR43284:SF1">
    <property type="entry name" value="ASPARAGINE SYNTHETASE"/>
    <property type="match status" value="1"/>
</dbReference>
<dbReference type="CDD" id="cd01991">
    <property type="entry name" value="Asn_synthase_B_C"/>
    <property type="match status" value="1"/>
</dbReference>
<dbReference type="SUPFAM" id="SSF56235">
    <property type="entry name" value="N-terminal nucleophile aminohydrolases (Ntn hydrolases)"/>
    <property type="match status" value="1"/>
</dbReference>
<dbReference type="Proteomes" id="UP000660745">
    <property type="component" value="Unassembled WGS sequence"/>
</dbReference>
<dbReference type="GO" id="GO:0006529">
    <property type="term" value="P:asparagine biosynthetic process"/>
    <property type="evidence" value="ECO:0007669"/>
    <property type="project" value="UniProtKB-KW"/>
</dbReference>
<evidence type="ECO:0000256" key="7">
    <source>
        <dbReference type="SAM" id="MobiDB-lite"/>
    </source>
</evidence>
<dbReference type="GO" id="GO:0005829">
    <property type="term" value="C:cytosol"/>
    <property type="evidence" value="ECO:0007669"/>
    <property type="project" value="TreeGrafter"/>
</dbReference>
<feature type="site" description="Important for beta-aspartyl-AMP intermediate formation" evidence="6">
    <location>
        <position position="324"/>
    </location>
</feature>
<reference evidence="9" key="2">
    <citation type="submission" date="2020-09" db="EMBL/GenBank/DDBJ databases">
        <authorList>
            <person name="Sun Q."/>
            <person name="Zhou Y."/>
        </authorList>
    </citation>
    <scope>NUCLEOTIDE SEQUENCE</scope>
    <source>
        <strain evidence="9">CGMCC 4.7430</strain>
    </source>
</reference>
<dbReference type="InterPro" id="IPR029055">
    <property type="entry name" value="Ntn_hydrolases_N"/>
</dbReference>
<evidence type="ECO:0000256" key="3">
    <source>
        <dbReference type="ARBA" id="ARBA00012737"/>
    </source>
</evidence>
<keyword evidence="10" id="KW-1185">Reference proteome</keyword>
<accession>A0A918E519</accession>
<name>A0A918E519_9ACTN</name>
<dbReference type="InterPro" id="IPR014729">
    <property type="entry name" value="Rossmann-like_a/b/a_fold"/>
</dbReference>
<evidence type="ECO:0000259" key="8">
    <source>
        <dbReference type="Pfam" id="PF00733"/>
    </source>
</evidence>
<dbReference type="PIRSF" id="PIRSF001589">
    <property type="entry name" value="Asn_synthetase_glu-h"/>
    <property type="match status" value="1"/>
</dbReference>
<comment type="similarity">
    <text evidence="2">Belongs to the asparagine synthetase family.</text>
</comment>
<dbReference type="PANTHER" id="PTHR43284">
    <property type="entry name" value="ASPARAGINE SYNTHETASE (GLUTAMINE-HYDROLYZING)"/>
    <property type="match status" value="1"/>
</dbReference>
<dbReference type="Pfam" id="PF00733">
    <property type="entry name" value="Asn_synthase"/>
    <property type="match status" value="1"/>
</dbReference>
<comment type="pathway">
    <text evidence="1">Amino-acid biosynthesis; L-asparagine biosynthesis; L-asparagine from L-aspartate (L-Gln route): step 1/1.</text>
</comment>
<evidence type="ECO:0000313" key="10">
    <source>
        <dbReference type="Proteomes" id="UP000660745"/>
    </source>
</evidence>
<feature type="compositionally biased region" description="Basic and acidic residues" evidence="7">
    <location>
        <begin position="171"/>
        <end position="183"/>
    </location>
</feature>
<dbReference type="InterPro" id="IPR006426">
    <property type="entry name" value="Asn_synth_AEB"/>
</dbReference>
<protein>
    <recommendedName>
        <fullName evidence="3">asparagine synthase (glutamine-hydrolyzing)</fullName>
        <ecNumber evidence="3">6.3.5.4</ecNumber>
    </recommendedName>
</protein>
<feature type="region of interest" description="Disordered" evidence="7">
    <location>
        <begin position="171"/>
        <end position="198"/>
    </location>
</feature>
<dbReference type="AlphaFoldDB" id="A0A918E519"/>
<organism evidence="9 10">
    <name type="scientific">Nonomuraea glycinis</name>
    <dbReference type="NCBI Taxonomy" id="2047744"/>
    <lineage>
        <taxon>Bacteria</taxon>
        <taxon>Bacillati</taxon>
        <taxon>Actinomycetota</taxon>
        <taxon>Actinomycetes</taxon>
        <taxon>Streptosporangiales</taxon>
        <taxon>Streptosporangiaceae</taxon>
        <taxon>Nonomuraea</taxon>
    </lineage>
</organism>
<evidence type="ECO:0000256" key="1">
    <source>
        <dbReference type="ARBA" id="ARBA00005187"/>
    </source>
</evidence>